<gene>
    <name evidence="5" type="ORF">ACFQSB_10325</name>
</gene>
<dbReference type="CDD" id="cd10917">
    <property type="entry name" value="CE4_NodB_like_6s_7s"/>
    <property type="match status" value="1"/>
</dbReference>
<comment type="caution">
    <text evidence="5">The sequence shown here is derived from an EMBL/GenBank/DDBJ whole genome shotgun (WGS) entry which is preliminary data.</text>
</comment>
<dbReference type="SUPFAM" id="SSF88713">
    <property type="entry name" value="Glycoside hydrolase/deacetylase"/>
    <property type="match status" value="1"/>
</dbReference>
<protein>
    <submittedName>
        <fullName evidence="5">Polysaccharide deacetylase family protein</fullName>
        <ecNumber evidence="5">3.-.-.-</ecNumber>
    </submittedName>
</protein>
<accession>A0ABW2NZN9</accession>
<name>A0ABW2NZN9_9ACTN</name>
<keyword evidence="6" id="KW-1185">Reference proteome</keyword>
<dbReference type="InterPro" id="IPR050248">
    <property type="entry name" value="Polysacc_deacetylase_ArnD"/>
</dbReference>
<sequence length="274" mass="29203">MRRWIPTVIATTMALAATPAAVASTGQAASGPARTGQARAAAASSTATASSTGAVSSTGAASSTAAGKVNCAKVKCIALTFDDGPGRYTSTLLDLLKRHHTKVTFFLVGAQIGKYPSVVRRMAREGHEIGDHTYDHPHLTTLPDGDIRDELTRPRDAIKKLTGRAPDLMRPPYGDTDERVGGIAAELGMAQILWNGTSRDWELRDTAAITKKVLGLAKRDRVVLMHDVWPETVKAMPKILTSLEKKGYHVVPVTALLRGRSLAAGEVYPVGGWN</sequence>
<dbReference type="InterPro" id="IPR011330">
    <property type="entry name" value="Glyco_hydro/deAcase_b/a-brl"/>
</dbReference>
<evidence type="ECO:0000313" key="5">
    <source>
        <dbReference type="EMBL" id="MFC7382599.1"/>
    </source>
</evidence>
<dbReference type="PROSITE" id="PS51677">
    <property type="entry name" value="NODB"/>
    <property type="match status" value="1"/>
</dbReference>
<evidence type="ECO:0000259" key="4">
    <source>
        <dbReference type="PROSITE" id="PS51677"/>
    </source>
</evidence>
<evidence type="ECO:0000256" key="2">
    <source>
        <dbReference type="ARBA" id="ARBA00022801"/>
    </source>
</evidence>
<evidence type="ECO:0000256" key="3">
    <source>
        <dbReference type="SAM" id="SignalP"/>
    </source>
</evidence>
<dbReference type="Gene3D" id="3.20.20.370">
    <property type="entry name" value="Glycoside hydrolase/deacetylase"/>
    <property type="match status" value="1"/>
</dbReference>
<dbReference type="RefSeq" id="WP_380825877.1">
    <property type="nucleotide sequence ID" value="NZ_JBHTCG010000005.1"/>
</dbReference>
<dbReference type="PANTHER" id="PTHR10587">
    <property type="entry name" value="GLYCOSYL TRANSFERASE-RELATED"/>
    <property type="match status" value="1"/>
</dbReference>
<dbReference type="GO" id="GO:0016787">
    <property type="term" value="F:hydrolase activity"/>
    <property type="evidence" value="ECO:0007669"/>
    <property type="project" value="UniProtKB-KW"/>
</dbReference>
<keyword evidence="1" id="KW-0479">Metal-binding</keyword>
<evidence type="ECO:0000256" key="1">
    <source>
        <dbReference type="ARBA" id="ARBA00022723"/>
    </source>
</evidence>
<proteinExistence type="predicted"/>
<dbReference type="InterPro" id="IPR002509">
    <property type="entry name" value="NODB_dom"/>
</dbReference>
<keyword evidence="3" id="KW-0732">Signal</keyword>
<keyword evidence="2 5" id="KW-0378">Hydrolase</keyword>
<feature type="signal peptide" evidence="3">
    <location>
        <begin position="1"/>
        <end position="23"/>
    </location>
</feature>
<dbReference type="EMBL" id="JBHTCG010000005">
    <property type="protein sequence ID" value="MFC7382599.1"/>
    <property type="molecule type" value="Genomic_DNA"/>
</dbReference>
<evidence type="ECO:0000313" key="6">
    <source>
        <dbReference type="Proteomes" id="UP001596496"/>
    </source>
</evidence>
<feature type="chain" id="PRO_5047265532" evidence="3">
    <location>
        <begin position="24"/>
        <end position="274"/>
    </location>
</feature>
<feature type="domain" description="NodB homology" evidence="4">
    <location>
        <begin position="75"/>
        <end position="251"/>
    </location>
</feature>
<dbReference type="PANTHER" id="PTHR10587:SF133">
    <property type="entry name" value="CHITIN DEACETYLASE 1-RELATED"/>
    <property type="match status" value="1"/>
</dbReference>
<dbReference type="Proteomes" id="UP001596496">
    <property type="component" value="Unassembled WGS sequence"/>
</dbReference>
<reference evidence="6" key="1">
    <citation type="journal article" date="2019" name="Int. J. Syst. Evol. Microbiol.">
        <title>The Global Catalogue of Microorganisms (GCM) 10K type strain sequencing project: providing services to taxonomists for standard genome sequencing and annotation.</title>
        <authorList>
            <consortium name="The Broad Institute Genomics Platform"/>
            <consortium name="The Broad Institute Genome Sequencing Center for Infectious Disease"/>
            <person name="Wu L."/>
            <person name="Ma J."/>
        </authorList>
    </citation>
    <scope>NUCLEOTIDE SEQUENCE [LARGE SCALE GENOMIC DNA]</scope>
    <source>
        <strain evidence="6">CECT 7649</strain>
    </source>
</reference>
<organism evidence="5 6">
    <name type="scientific">Sphaerisporangium rhizosphaerae</name>
    <dbReference type="NCBI Taxonomy" id="2269375"/>
    <lineage>
        <taxon>Bacteria</taxon>
        <taxon>Bacillati</taxon>
        <taxon>Actinomycetota</taxon>
        <taxon>Actinomycetes</taxon>
        <taxon>Streptosporangiales</taxon>
        <taxon>Streptosporangiaceae</taxon>
        <taxon>Sphaerisporangium</taxon>
    </lineage>
</organism>
<dbReference type="EC" id="3.-.-.-" evidence="5"/>
<dbReference type="Pfam" id="PF01522">
    <property type="entry name" value="Polysacc_deac_1"/>
    <property type="match status" value="1"/>
</dbReference>